<reference evidence="3" key="1">
    <citation type="submission" date="2022-11" db="UniProtKB">
        <authorList>
            <consortium name="WormBaseParasite"/>
        </authorList>
    </citation>
    <scope>IDENTIFICATION</scope>
</reference>
<evidence type="ECO:0000313" key="3">
    <source>
        <dbReference type="WBParaSite" id="nRc.2.0.1.t32572-RA"/>
    </source>
</evidence>
<name>A0A915K194_ROMCU</name>
<proteinExistence type="predicted"/>
<organism evidence="2 3">
    <name type="scientific">Romanomermis culicivorax</name>
    <name type="common">Nematode worm</name>
    <dbReference type="NCBI Taxonomy" id="13658"/>
    <lineage>
        <taxon>Eukaryota</taxon>
        <taxon>Metazoa</taxon>
        <taxon>Ecdysozoa</taxon>
        <taxon>Nematoda</taxon>
        <taxon>Enoplea</taxon>
        <taxon>Dorylaimia</taxon>
        <taxon>Mermithida</taxon>
        <taxon>Mermithoidea</taxon>
        <taxon>Mermithidae</taxon>
        <taxon>Romanomermis</taxon>
    </lineage>
</organism>
<evidence type="ECO:0000256" key="1">
    <source>
        <dbReference type="SAM" id="MobiDB-lite"/>
    </source>
</evidence>
<dbReference type="Proteomes" id="UP000887565">
    <property type="component" value="Unplaced"/>
</dbReference>
<accession>A0A915K194</accession>
<dbReference type="AlphaFoldDB" id="A0A915K194"/>
<evidence type="ECO:0000313" key="2">
    <source>
        <dbReference type="Proteomes" id="UP000887565"/>
    </source>
</evidence>
<feature type="region of interest" description="Disordered" evidence="1">
    <location>
        <begin position="32"/>
        <end position="64"/>
    </location>
</feature>
<sequence>MHGGVPNINLHISERFRYHKQTKPALHSHLDAVPASPMEDDNLSTLPQNRAHCDKDGIFRPNTV</sequence>
<dbReference type="WBParaSite" id="nRc.2.0.1.t32572-RA">
    <property type="protein sequence ID" value="nRc.2.0.1.t32572-RA"/>
    <property type="gene ID" value="nRc.2.0.1.g32572"/>
</dbReference>
<protein>
    <submittedName>
        <fullName evidence="3">Uncharacterized protein</fullName>
    </submittedName>
</protein>
<keyword evidence="2" id="KW-1185">Reference proteome</keyword>